<dbReference type="RefSeq" id="WP_015149641.1">
    <property type="nucleotide sequence ID" value="NC_019693.1"/>
</dbReference>
<proteinExistence type="predicted"/>
<accession>K9TLI2</accession>
<dbReference type="HOGENOM" id="CLU_132626_0_0_3"/>
<sequence length="172" mass="19855">MNVFKKLKRIKIQGPVDFAAHIDSYLKEEQFYTESKITMKDSTETLVMFAQLLEAKPPILQPDALPQVQKLAADLEQLSDGDINQAAELIMTWMEQFPQAEKAIQKAREQNRKEVKKIPEPDPNQSYSLIPNVEIIEETERTVIITQAPKAEKISLFLYVKQTLNRWTQKNP</sequence>
<evidence type="ECO:0000313" key="2">
    <source>
        <dbReference type="Proteomes" id="UP000010367"/>
    </source>
</evidence>
<reference evidence="1 2" key="1">
    <citation type="submission" date="2012-06" db="EMBL/GenBank/DDBJ databases">
        <title>Finished chromosome of genome of Oscillatoria acuminata PCC 6304.</title>
        <authorList>
            <consortium name="US DOE Joint Genome Institute"/>
            <person name="Gugger M."/>
            <person name="Coursin T."/>
            <person name="Rippka R."/>
            <person name="Tandeau De Marsac N."/>
            <person name="Huntemann M."/>
            <person name="Wei C.-L."/>
            <person name="Han J."/>
            <person name="Detter J.C."/>
            <person name="Han C."/>
            <person name="Tapia R."/>
            <person name="Davenport K."/>
            <person name="Daligault H."/>
            <person name="Erkkila T."/>
            <person name="Gu W."/>
            <person name="Munk A.C.C."/>
            <person name="Teshima H."/>
            <person name="Xu Y."/>
            <person name="Chain P."/>
            <person name="Chen A."/>
            <person name="Krypides N."/>
            <person name="Mavromatis K."/>
            <person name="Markowitz V."/>
            <person name="Szeto E."/>
            <person name="Ivanova N."/>
            <person name="Mikhailova N."/>
            <person name="Ovchinnikova G."/>
            <person name="Pagani I."/>
            <person name="Pati A."/>
            <person name="Goodwin L."/>
            <person name="Peters L."/>
            <person name="Pitluck S."/>
            <person name="Woyke T."/>
            <person name="Kerfeld C."/>
        </authorList>
    </citation>
    <scope>NUCLEOTIDE SEQUENCE [LARGE SCALE GENOMIC DNA]</scope>
    <source>
        <strain evidence="1 2">PCC 6304</strain>
    </source>
</reference>
<dbReference type="Proteomes" id="UP000010367">
    <property type="component" value="Chromosome"/>
</dbReference>
<dbReference type="EMBL" id="CP003607">
    <property type="protein sequence ID" value="AFY83011.1"/>
    <property type="molecule type" value="Genomic_DNA"/>
</dbReference>
<gene>
    <name evidence="1" type="ORF">Oscil6304_3443</name>
</gene>
<organism evidence="1 2">
    <name type="scientific">Oscillatoria acuminata PCC 6304</name>
    <dbReference type="NCBI Taxonomy" id="56110"/>
    <lineage>
        <taxon>Bacteria</taxon>
        <taxon>Bacillati</taxon>
        <taxon>Cyanobacteriota</taxon>
        <taxon>Cyanophyceae</taxon>
        <taxon>Oscillatoriophycideae</taxon>
        <taxon>Oscillatoriales</taxon>
        <taxon>Oscillatoriaceae</taxon>
        <taxon>Oscillatoria</taxon>
    </lineage>
</organism>
<dbReference type="KEGG" id="oac:Oscil6304_3443"/>
<evidence type="ECO:0000313" key="1">
    <source>
        <dbReference type="EMBL" id="AFY83011.1"/>
    </source>
</evidence>
<keyword evidence="2" id="KW-1185">Reference proteome</keyword>
<dbReference type="STRING" id="56110.Oscil6304_3443"/>
<protein>
    <submittedName>
        <fullName evidence="1">Uncharacterized protein</fullName>
    </submittedName>
</protein>
<name>K9TLI2_9CYAN</name>
<dbReference type="eggNOG" id="ENOG5032VSW">
    <property type="taxonomic scope" value="Bacteria"/>
</dbReference>
<dbReference type="AlphaFoldDB" id="K9TLI2"/>
<dbReference type="InParanoid" id="K9TLI2"/>